<organism evidence="2 3">
    <name type="scientific">Octopus vulgaris</name>
    <name type="common">Common octopus</name>
    <dbReference type="NCBI Taxonomy" id="6645"/>
    <lineage>
        <taxon>Eukaryota</taxon>
        <taxon>Metazoa</taxon>
        <taxon>Spiralia</taxon>
        <taxon>Lophotrochozoa</taxon>
        <taxon>Mollusca</taxon>
        <taxon>Cephalopoda</taxon>
        <taxon>Coleoidea</taxon>
        <taxon>Octopodiformes</taxon>
        <taxon>Octopoda</taxon>
        <taxon>Incirrata</taxon>
        <taxon>Octopodidae</taxon>
        <taxon>Octopus</taxon>
    </lineage>
</organism>
<accession>A0AA36FDM9</accession>
<keyword evidence="1" id="KW-0732">Signal</keyword>
<gene>
    <name evidence="2" type="ORF">OCTVUL_1B025830</name>
</gene>
<evidence type="ECO:0008006" key="4">
    <source>
        <dbReference type="Google" id="ProtNLM"/>
    </source>
</evidence>
<dbReference type="AlphaFoldDB" id="A0AA36FDM9"/>
<sequence>MRSFVALVTSFYFLSSNHTAAQPCPGDVNIVMIVLSRDTSHTRHGRLHRCRRSRRGRLRCHRRSDVSDRDEYRRR</sequence>
<protein>
    <recommendedName>
        <fullName evidence="4">Secreted protein</fullName>
    </recommendedName>
</protein>
<proteinExistence type="predicted"/>
<reference evidence="2" key="1">
    <citation type="submission" date="2023-08" db="EMBL/GenBank/DDBJ databases">
        <authorList>
            <person name="Alioto T."/>
            <person name="Alioto T."/>
            <person name="Gomez Garrido J."/>
        </authorList>
    </citation>
    <scope>NUCLEOTIDE SEQUENCE</scope>
</reference>
<name>A0AA36FDM9_OCTVU</name>
<evidence type="ECO:0000313" key="3">
    <source>
        <dbReference type="Proteomes" id="UP001162480"/>
    </source>
</evidence>
<dbReference type="EMBL" id="OX597825">
    <property type="protein sequence ID" value="CAI9730853.1"/>
    <property type="molecule type" value="Genomic_DNA"/>
</dbReference>
<keyword evidence="3" id="KW-1185">Reference proteome</keyword>
<evidence type="ECO:0000256" key="1">
    <source>
        <dbReference type="SAM" id="SignalP"/>
    </source>
</evidence>
<evidence type="ECO:0000313" key="2">
    <source>
        <dbReference type="EMBL" id="CAI9730853.1"/>
    </source>
</evidence>
<feature type="chain" id="PRO_5041262590" description="Secreted protein" evidence="1">
    <location>
        <begin position="22"/>
        <end position="75"/>
    </location>
</feature>
<dbReference type="Proteomes" id="UP001162480">
    <property type="component" value="Chromosome 12"/>
</dbReference>
<feature type="signal peptide" evidence="1">
    <location>
        <begin position="1"/>
        <end position="21"/>
    </location>
</feature>